<dbReference type="PROSITE" id="PS51462">
    <property type="entry name" value="NUDIX"/>
    <property type="match status" value="1"/>
</dbReference>
<dbReference type="EMBL" id="JBHTHR010000390">
    <property type="protein sequence ID" value="MFD0802169.1"/>
    <property type="molecule type" value="Genomic_DNA"/>
</dbReference>
<evidence type="ECO:0000313" key="2">
    <source>
        <dbReference type="EMBL" id="MFD0802169.1"/>
    </source>
</evidence>
<protein>
    <submittedName>
        <fullName evidence="2">NUDIX domain-containing protein</fullName>
    </submittedName>
</protein>
<dbReference type="InterPro" id="IPR015797">
    <property type="entry name" value="NUDIX_hydrolase-like_dom_sf"/>
</dbReference>
<organism evidence="2 3">
    <name type="scientific">Streptomonospora algeriensis</name>
    <dbReference type="NCBI Taxonomy" id="995084"/>
    <lineage>
        <taxon>Bacteria</taxon>
        <taxon>Bacillati</taxon>
        <taxon>Actinomycetota</taxon>
        <taxon>Actinomycetes</taxon>
        <taxon>Streptosporangiales</taxon>
        <taxon>Nocardiopsidaceae</taxon>
        <taxon>Streptomonospora</taxon>
    </lineage>
</organism>
<feature type="domain" description="Nudix hydrolase" evidence="1">
    <location>
        <begin position="48"/>
        <end position="180"/>
    </location>
</feature>
<accession>A0ABW3BIP3</accession>
<reference evidence="3" key="1">
    <citation type="journal article" date="2019" name="Int. J. Syst. Evol. Microbiol.">
        <title>The Global Catalogue of Microorganisms (GCM) 10K type strain sequencing project: providing services to taxonomists for standard genome sequencing and annotation.</title>
        <authorList>
            <consortium name="The Broad Institute Genomics Platform"/>
            <consortium name="The Broad Institute Genome Sequencing Center for Infectious Disease"/>
            <person name="Wu L."/>
            <person name="Ma J."/>
        </authorList>
    </citation>
    <scope>NUCLEOTIDE SEQUENCE [LARGE SCALE GENOMIC DNA]</scope>
    <source>
        <strain evidence="3">CCUG 63369</strain>
    </source>
</reference>
<gene>
    <name evidence="2" type="ORF">ACFQZU_12715</name>
</gene>
<evidence type="ECO:0000313" key="3">
    <source>
        <dbReference type="Proteomes" id="UP001596956"/>
    </source>
</evidence>
<dbReference type="Gene3D" id="3.90.79.10">
    <property type="entry name" value="Nucleoside Triphosphate Pyrophosphohydrolase"/>
    <property type="match status" value="1"/>
</dbReference>
<dbReference type="Pfam" id="PF00293">
    <property type="entry name" value="NUDIX"/>
    <property type="match status" value="1"/>
</dbReference>
<dbReference type="InterPro" id="IPR000086">
    <property type="entry name" value="NUDIX_hydrolase_dom"/>
</dbReference>
<evidence type="ECO:0000259" key="1">
    <source>
        <dbReference type="PROSITE" id="PS51462"/>
    </source>
</evidence>
<comment type="caution">
    <text evidence="2">The sequence shown here is derived from an EMBL/GenBank/DDBJ whole genome shotgun (WGS) entry which is preliminary data.</text>
</comment>
<name>A0ABW3BIP3_9ACTN</name>
<dbReference type="SUPFAM" id="SSF55811">
    <property type="entry name" value="Nudix"/>
    <property type="match status" value="1"/>
</dbReference>
<proteinExistence type="predicted"/>
<keyword evidence="3" id="KW-1185">Reference proteome</keyword>
<sequence>MSVAGLHASARRELADWRAPDPAQEELRRSYLEHLDRRPDAVFRTCLPGHLTASAAIVDPGGTHAVLTLHRKIGKWLQTGGHCEEDDLSLGEAALREAAEESGLSGLRLLPGPVRLDRHRVGCGGGTWHLDVQYAAVAADEGAALSRDAAESAALGWFDIDGVPEPTDEPCRLLVRAAARAVRAEAERGSATRP</sequence>
<dbReference type="Proteomes" id="UP001596956">
    <property type="component" value="Unassembled WGS sequence"/>
</dbReference>